<dbReference type="Pfam" id="PF00089">
    <property type="entry name" value="Trypsin"/>
    <property type="match status" value="1"/>
</dbReference>
<keyword evidence="8" id="KW-1015">Disulfide bond</keyword>
<dbReference type="PANTHER" id="PTHR24276:SF98">
    <property type="entry name" value="FI18310P1-RELATED"/>
    <property type="match status" value="1"/>
</dbReference>
<keyword evidence="7" id="KW-0865">Zymogen</keyword>
<keyword evidence="4 9" id="KW-0645">Protease</keyword>
<dbReference type="VEuPathDB" id="VectorBase:SCAU016401"/>
<organism evidence="12 13">
    <name type="scientific">Stomoxys calcitrans</name>
    <name type="common">Stable fly</name>
    <name type="synonym">Conops calcitrans</name>
    <dbReference type="NCBI Taxonomy" id="35570"/>
    <lineage>
        <taxon>Eukaryota</taxon>
        <taxon>Metazoa</taxon>
        <taxon>Ecdysozoa</taxon>
        <taxon>Arthropoda</taxon>
        <taxon>Hexapoda</taxon>
        <taxon>Insecta</taxon>
        <taxon>Pterygota</taxon>
        <taxon>Neoptera</taxon>
        <taxon>Endopterygota</taxon>
        <taxon>Diptera</taxon>
        <taxon>Brachycera</taxon>
        <taxon>Muscomorpha</taxon>
        <taxon>Muscoidea</taxon>
        <taxon>Muscidae</taxon>
        <taxon>Stomoxys</taxon>
    </lineage>
</organism>
<protein>
    <recommendedName>
        <fullName evidence="11">Peptidase S1 domain-containing protein</fullName>
    </recommendedName>
</protein>
<dbReference type="GO" id="GO:0004252">
    <property type="term" value="F:serine-type endopeptidase activity"/>
    <property type="evidence" value="ECO:0007669"/>
    <property type="project" value="InterPro"/>
</dbReference>
<dbReference type="PANTHER" id="PTHR24276">
    <property type="entry name" value="POLYSERASE-RELATED"/>
    <property type="match status" value="1"/>
</dbReference>
<evidence type="ECO:0000256" key="7">
    <source>
        <dbReference type="ARBA" id="ARBA00023145"/>
    </source>
</evidence>
<dbReference type="OrthoDB" id="10051896at2759"/>
<sequence length="258" mass="27366">MLSKSSLAFLVLALVGSVSCFPESRVVNGTATDITTYPFMVSLRGPTGSHSCGSSIIAPRWILTAAHCVSGRTASQLSIQYATTTISANGANVIAVKRIIMHEGYNPSKSYANDIALLELQGQLIYNYKTIAPVTLPESYFETDQVSAGSPGVLAGWGLNATGGVVQSHLQSVDLKIYSDAECQVRHNYATTADHICGGVDEGGKGQCSGDSGGPLLYKGAVQVGIVSWSIKPCTVAPYPGVYTKVSHYIDWIYKHIN</sequence>
<dbReference type="CDD" id="cd00190">
    <property type="entry name" value="Tryp_SPc"/>
    <property type="match status" value="1"/>
</dbReference>
<evidence type="ECO:0000256" key="3">
    <source>
        <dbReference type="ARBA" id="ARBA00022525"/>
    </source>
</evidence>
<reference evidence="12" key="1">
    <citation type="submission" date="2020-05" db="UniProtKB">
        <authorList>
            <consortium name="EnsemblMetazoa"/>
        </authorList>
    </citation>
    <scope>IDENTIFICATION</scope>
    <source>
        <strain evidence="12">USDA</strain>
    </source>
</reference>
<dbReference type="InterPro" id="IPR001254">
    <property type="entry name" value="Trypsin_dom"/>
</dbReference>
<dbReference type="Gene3D" id="2.40.10.10">
    <property type="entry name" value="Trypsin-like serine proteases"/>
    <property type="match status" value="1"/>
</dbReference>
<dbReference type="PRINTS" id="PR00722">
    <property type="entry name" value="CHYMOTRYPSIN"/>
</dbReference>
<dbReference type="InterPro" id="IPR043504">
    <property type="entry name" value="Peptidase_S1_PA_chymotrypsin"/>
</dbReference>
<dbReference type="PROSITE" id="PS00135">
    <property type="entry name" value="TRYPSIN_SER"/>
    <property type="match status" value="1"/>
</dbReference>
<keyword evidence="13" id="KW-1185">Reference proteome</keyword>
<evidence type="ECO:0000256" key="4">
    <source>
        <dbReference type="ARBA" id="ARBA00022670"/>
    </source>
</evidence>
<feature type="chain" id="PRO_5009328226" description="Peptidase S1 domain-containing protein" evidence="10">
    <location>
        <begin position="21"/>
        <end position="258"/>
    </location>
</feature>
<gene>
    <name evidence="12" type="primary">106080517</name>
</gene>
<evidence type="ECO:0000256" key="8">
    <source>
        <dbReference type="ARBA" id="ARBA00023157"/>
    </source>
</evidence>
<evidence type="ECO:0000256" key="1">
    <source>
        <dbReference type="ARBA" id="ARBA00004613"/>
    </source>
</evidence>
<accession>A0A1I8QEK0</accession>
<dbReference type="PROSITE" id="PS51257">
    <property type="entry name" value="PROKAR_LIPOPROTEIN"/>
    <property type="match status" value="1"/>
</dbReference>
<keyword evidence="5 9" id="KW-0378">Hydrolase</keyword>
<dbReference type="InterPro" id="IPR009003">
    <property type="entry name" value="Peptidase_S1_PA"/>
</dbReference>
<name>A0A1I8QEK0_STOCA</name>
<dbReference type="STRING" id="35570.A0A1I8QEK0"/>
<dbReference type="GO" id="GO:0016485">
    <property type="term" value="P:protein processing"/>
    <property type="evidence" value="ECO:0007669"/>
    <property type="project" value="UniProtKB-ARBA"/>
</dbReference>
<dbReference type="InterPro" id="IPR001314">
    <property type="entry name" value="Peptidase_S1A"/>
</dbReference>
<evidence type="ECO:0000256" key="5">
    <source>
        <dbReference type="ARBA" id="ARBA00022801"/>
    </source>
</evidence>
<dbReference type="PROSITE" id="PS00134">
    <property type="entry name" value="TRYPSIN_HIS"/>
    <property type="match status" value="1"/>
</dbReference>
<comment type="similarity">
    <text evidence="2">Belongs to the peptidase S1 family.</text>
</comment>
<feature type="domain" description="Peptidase S1" evidence="11">
    <location>
        <begin position="26"/>
        <end position="258"/>
    </location>
</feature>
<dbReference type="SUPFAM" id="SSF50494">
    <property type="entry name" value="Trypsin-like serine proteases"/>
    <property type="match status" value="1"/>
</dbReference>
<dbReference type="EnsemblMetazoa" id="SCAU016401-RA">
    <property type="protein sequence ID" value="SCAU016401-PA"/>
    <property type="gene ID" value="SCAU016401"/>
</dbReference>
<comment type="subcellular location">
    <subcellularLocation>
        <location evidence="1">Secreted</location>
    </subcellularLocation>
</comment>
<evidence type="ECO:0000256" key="6">
    <source>
        <dbReference type="ARBA" id="ARBA00022825"/>
    </source>
</evidence>
<evidence type="ECO:0000256" key="2">
    <source>
        <dbReference type="ARBA" id="ARBA00007664"/>
    </source>
</evidence>
<keyword evidence="3" id="KW-0964">Secreted</keyword>
<keyword evidence="6 9" id="KW-0720">Serine protease</keyword>
<dbReference type="PROSITE" id="PS50240">
    <property type="entry name" value="TRYPSIN_DOM"/>
    <property type="match status" value="1"/>
</dbReference>
<dbReference type="SMART" id="SM00020">
    <property type="entry name" value="Tryp_SPc"/>
    <property type="match status" value="1"/>
</dbReference>
<dbReference type="InterPro" id="IPR050430">
    <property type="entry name" value="Peptidase_S1"/>
</dbReference>
<evidence type="ECO:0000256" key="10">
    <source>
        <dbReference type="SAM" id="SignalP"/>
    </source>
</evidence>
<evidence type="ECO:0000313" key="12">
    <source>
        <dbReference type="EnsemblMetazoa" id="SCAU016401-PA"/>
    </source>
</evidence>
<dbReference type="FunFam" id="2.40.10.10:FF:000047">
    <property type="entry name" value="Trypsin eta"/>
    <property type="match status" value="1"/>
</dbReference>
<evidence type="ECO:0000313" key="13">
    <source>
        <dbReference type="Proteomes" id="UP000095300"/>
    </source>
</evidence>
<dbReference type="Proteomes" id="UP000095300">
    <property type="component" value="Unassembled WGS sequence"/>
</dbReference>
<proteinExistence type="inferred from homology"/>
<dbReference type="GO" id="GO:0005576">
    <property type="term" value="C:extracellular region"/>
    <property type="evidence" value="ECO:0007669"/>
    <property type="project" value="UniProtKB-SubCell"/>
</dbReference>
<evidence type="ECO:0000259" key="11">
    <source>
        <dbReference type="PROSITE" id="PS50240"/>
    </source>
</evidence>
<dbReference type="AlphaFoldDB" id="A0A1I8QEK0"/>
<dbReference type="KEGG" id="scac:106080517"/>
<feature type="signal peptide" evidence="10">
    <location>
        <begin position="1"/>
        <end position="20"/>
    </location>
</feature>
<evidence type="ECO:0000256" key="9">
    <source>
        <dbReference type="RuleBase" id="RU363034"/>
    </source>
</evidence>
<dbReference type="InterPro" id="IPR033116">
    <property type="entry name" value="TRYPSIN_SER"/>
</dbReference>
<dbReference type="InterPro" id="IPR018114">
    <property type="entry name" value="TRYPSIN_HIS"/>
</dbReference>
<keyword evidence="10" id="KW-0732">Signal</keyword>